<name>A0A9W4U6G4_9PLEO</name>
<proteinExistence type="predicted"/>
<comment type="caution">
    <text evidence="2">The sequence shown here is derived from an EMBL/GenBank/DDBJ whole genome shotgun (WGS) entry which is preliminary data.</text>
</comment>
<evidence type="ECO:0000313" key="3">
    <source>
        <dbReference type="Proteomes" id="UP001152607"/>
    </source>
</evidence>
<dbReference type="Proteomes" id="UP001152607">
    <property type="component" value="Unassembled WGS sequence"/>
</dbReference>
<feature type="compositionally biased region" description="Polar residues" evidence="1">
    <location>
        <begin position="1"/>
        <end position="19"/>
    </location>
</feature>
<feature type="compositionally biased region" description="Polar residues" evidence="1">
    <location>
        <begin position="93"/>
        <end position="125"/>
    </location>
</feature>
<gene>
    <name evidence="2" type="ORF">PDIGIT_LOCUS3279</name>
</gene>
<feature type="region of interest" description="Disordered" evidence="1">
    <location>
        <begin position="1"/>
        <end position="21"/>
    </location>
</feature>
<evidence type="ECO:0000313" key="2">
    <source>
        <dbReference type="EMBL" id="CAI6312715.1"/>
    </source>
</evidence>
<organism evidence="2 3">
    <name type="scientific">Periconia digitata</name>
    <dbReference type="NCBI Taxonomy" id="1303443"/>
    <lineage>
        <taxon>Eukaryota</taxon>
        <taxon>Fungi</taxon>
        <taxon>Dikarya</taxon>
        <taxon>Ascomycota</taxon>
        <taxon>Pezizomycotina</taxon>
        <taxon>Dothideomycetes</taxon>
        <taxon>Pleosporomycetidae</taxon>
        <taxon>Pleosporales</taxon>
        <taxon>Massarineae</taxon>
        <taxon>Periconiaceae</taxon>
        <taxon>Periconia</taxon>
    </lineage>
</organism>
<reference evidence="2" key="1">
    <citation type="submission" date="2023-01" db="EMBL/GenBank/DDBJ databases">
        <authorList>
            <person name="Van Ghelder C."/>
            <person name="Rancurel C."/>
        </authorList>
    </citation>
    <scope>NUCLEOTIDE SEQUENCE</scope>
    <source>
        <strain evidence="2">CNCM I-4278</strain>
    </source>
</reference>
<dbReference type="EMBL" id="CAOQHR010000002">
    <property type="protein sequence ID" value="CAI6312715.1"/>
    <property type="molecule type" value="Genomic_DNA"/>
</dbReference>
<evidence type="ECO:0000256" key="1">
    <source>
        <dbReference type="SAM" id="MobiDB-lite"/>
    </source>
</evidence>
<feature type="region of interest" description="Disordered" evidence="1">
    <location>
        <begin position="93"/>
        <end position="128"/>
    </location>
</feature>
<keyword evidence="3" id="KW-1185">Reference proteome</keyword>
<dbReference type="AlphaFoldDB" id="A0A9W4U6G4"/>
<sequence length="193" mass="21514">MTTSLDNPSATSNIYNMPGSQLAPRQAEKSYEVFTSVFHLGSSPEPISALYIRLSGHNLRPKNQPVGNDECWRFWVSSIPNEQNEVSTIAARSQITPSQNTTSNDSDPSTANNTNTSKQLNSRPSISEKKSTQINLGYVSCGRLDELMKICSNFPISAAPMNERDCFMDWMERLKADDRFQDCVYQFPSSISG</sequence>
<protein>
    <submittedName>
        <fullName evidence="2">Uncharacterized protein</fullName>
    </submittedName>
</protein>
<accession>A0A9W4U6G4</accession>